<accession>A0A0K2UI45</accession>
<dbReference type="EMBL" id="HACA01020568">
    <property type="protein sequence ID" value="CDW37929.1"/>
    <property type="molecule type" value="Transcribed_RNA"/>
</dbReference>
<name>A0A0K2UI45_LEPSM</name>
<protein>
    <submittedName>
        <fullName evidence="1">Uncharacterized protein</fullName>
    </submittedName>
</protein>
<sequence>MHPNMIHKFIFGLKGSSLPRAVIPIASVICNLWTTHMFHRDMCDNVMHGEERARAGSAFQRLWIDPHTSDFFHEIGRSSHVAEGLSMKVVEVRRIWWGVSPGGWRREEWVRRSGVGICTIVCRRLYSSIQEIR</sequence>
<reference evidence="1" key="1">
    <citation type="submission" date="2014-05" db="EMBL/GenBank/DDBJ databases">
        <authorList>
            <person name="Chronopoulou M."/>
        </authorList>
    </citation>
    <scope>NUCLEOTIDE SEQUENCE</scope>
    <source>
        <tissue evidence="1">Whole organism</tissue>
    </source>
</reference>
<dbReference type="AlphaFoldDB" id="A0A0K2UI45"/>
<organism evidence="1">
    <name type="scientific">Lepeophtheirus salmonis</name>
    <name type="common">Salmon louse</name>
    <name type="synonym">Caligus salmonis</name>
    <dbReference type="NCBI Taxonomy" id="72036"/>
    <lineage>
        <taxon>Eukaryota</taxon>
        <taxon>Metazoa</taxon>
        <taxon>Ecdysozoa</taxon>
        <taxon>Arthropoda</taxon>
        <taxon>Crustacea</taxon>
        <taxon>Multicrustacea</taxon>
        <taxon>Hexanauplia</taxon>
        <taxon>Copepoda</taxon>
        <taxon>Siphonostomatoida</taxon>
        <taxon>Caligidae</taxon>
        <taxon>Lepeophtheirus</taxon>
    </lineage>
</organism>
<proteinExistence type="predicted"/>
<evidence type="ECO:0000313" key="1">
    <source>
        <dbReference type="EMBL" id="CDW37929.1"/>
    </source>
</evidence>